<feature type="region of interest" description="Disordered" evidence="1">
    <location>
        <begin position="57"/>
        <end position="83"/>
    </location>
</feature>
<evidence type="ECO:0000313" key="3">
    <source>
        <dbReference type="Proteomes" id="UP001152888"/>
    </source>
</evidence>
<comment type="caution">
    <text evidence="2">The sequence shown here is derived from an EMBL/GenBank/DDBJ whole genome shotgun (WGS) entry which is preliminary data.</text>
</comment>
<accession>A0A9P0JXX0</accession>
<dbReference type="Proteomes" id="UP001152888">
    <property type="component" value="Unassembled WGS sequence"/>
</dbReference>
<keyword evidence="3" id="KW-1185">Reference proteome</keyword>
<dbReference type="OrthoDB" id="6273691at2759"/>
<dbReference type="AlphaFoldDB" id="A0A9P0JXX0"/>
<protein>
    <submittedName>
        <fullName evidence="2">Uncharacterized protein</fullName>
    </submittedName>
</protein>
<name>A0A9P0JXX0_ACAOB</name>
<sequence>MAPVPSTLANRSDLFHFFWTGVVLLNASDLFSHTHDEPVNNGQEVKKMLRSTSYTSGFAGGGADDRDPLTSQPRAGGGRSCAAPETNGGGMDLGYVTERIIAMWFPAVMSRNQCSIFRNRKGCYATNISTLKKSDGQLNWRHPWRGCAVSARTSIPG</sequence>
<gene>
    <name evidence="2" type="ORF">ACAOBT_LOCUS4623</name>
</gene>
<reference evidence="2" key="1">
    <citation type="submission" date="2022-03" db="EMBL/GenBank/DDBJ databases">
        <authorList>
            <person name="Sayadi A."/>
        </authorList>
    </citation>
    <scope>NUCLEOTIDE SEQUENCE</scope>
</reference>
<proteinExistence type="predicted"/>
<evidence type="ECO:0000256" key="1">
    <source>
        <dbReference type="SAM" id="MobiDB-lite"/>
    </source>
</evidence>
<organism evidence="2 3">
    <name type="scientific">Acanthoscelides obtectus</name>
    <name type="common">Bean weevil</name>
    <name type="synonym">Bruchus obtectus</name>
    <dbReference type="NCBI Taxonomy" id="200917"/>
    <lineage>
        <taxon>Eukaryota</taxon>
        <taxon>Metazoa</taxon>
        <taxon>Ecdysozoa</taxon>
        <taxon>Arthropoda</taxon>
        <taxon>Hexapoda</taxon>
        <taxon>Insecta</taxon>
        <taxon>Pterygota</taxon>
        <taxon>Neoptera</taxon>
        <taxon>Endopterygota</taxon>
        <taxon>Coleoptera</taxon>
        <taxon>Polyphaga</taxon>
        <taxon>Cucujiformia</taxon>
        <taxon>Chrysomeloidea</taxon>
        <taxon>Chrysomelidae</taxon>
        <taxon>Bruchinae</taxon>
        <taxon>Bruchini</taxon>
        <taxon>Acanthoscelides</taxon>
    </lineage>
</organism>
<dbReference type="EMBL" id="CAKOFQ010006701">
    <property type="protein sequence ID" value="CAH1962326.1"/>
    <property type="molecule type" value="Genomic_DNA"/>
</dbReference>
<evidence type="ECO:0000313" key="2">
    <source>
        <dbReference type="EMBL" id="CAH1962326.1"/>
    </source>
</evidence>